<feature type="binding site" evidence="10">
    <location>
        <begin position="191"/>
        <end position="195"/>
    </location>
    <ligand>
        <name>GTP</name>
        <dbReference type="ChEBI" id="CHEBI:37565"/>
    </ligand>
</feature>
<dbReference type="InterPro" id="IPR036726">
    <property type="entry name" value="GTP1_OBG_dom_sf"/>
</dbReference>
<keyword evidence="7 10" id="KW-0378">Hydrolase</keyword>
<protein>
    <recommendedName>
        <fullName evidence="10">GTPase Obg</fullName>
        <ecNumber evidence="10">3.6.5.-</ecNumber>
    </recommendedName>
    <alternativeName>
        <fullName evidence="10">GTP-binding protein Obg</fullName>
    </alternativeName>
</protein>
<evidence type="ECO:0000256" key="4">
    <source>
        <dbReference type="ARBA" id="ARBA00022490"/>
    </source>
</evidence>
<proteinExistence type="inferred from homology"/>
<dbReference type="NCBIfam" id="TIGR02729">
    <property type="entry name" value="Obg_CgtA"/>
    <property type="match status" value="1"/>
</dbReference>
<feature type="binding site" evidence="10">
    <location>
        <begin position="166"/>
        <end position="173"/>
    </location>
    <ligand>
        <name>GTP</name>
        <dbReference type="ChEBI" id="CHEBI:37565"/>
    </ligand>
</feature>
<sequence length="407" mass="44572">MKFVDEVSIFVKAGDGGNGMMSFRREKFIEKGGPNGGDGGDGGSVYLEVDENLNTLVDYRYTRRFAAKNGEKGGSTDCTGAKGDDLILPVPVGTTVIDAGTQEVIGDLTKPGQRLLVAQGGWHGLGNTRFKSSTNRAPRQTTPGKPGEARDLKLELKVLADVGLLGLPNAGKSTFIRSVSAAKPKVADYPFTTLVPNLGVVSVGRYKSFVVADIPGLIEGASEGAGLGIRFLKHLARTRLLLHLVDMAPVDGSDPAEAAEVIIRELEKFSPALAERDRWLVLNKADQLLEEEREERVRSVVERLDWKGPVHVISALESEGTESLTQSIMRYLDERELRKVEEPAYAEALAELDRRIEDEARARLQALDDRRALRRAGLKSVDDIGDDDWDDDFEDDEDGPEIIYVRD</sequence>
<keyword evidence="9 10" id="KW-0342">GTP-binding</keyword>
<evidence type="ECO:0000259" key="13">
    <source>
        <dbReference type="PROSITE" id="PS51883"/>
    </source>
</evidence>
<name>A0A1G9BE74_9PSED</name>
<dbReference type="InterPro" id="IPR031167">
    <property type="entry name" value="G_OBG"/>
</dbReference>
<feature type="binding site" evidence="10">
    <location>
        <position position="173"/>
    </location>
    <ligand>
        <name>Mg(2+)</name>
        <dbReference type="ChEBI" id="CHEBI:18420"/>
    </ligand>
</feature>
<comment type="similarity">
    <text evidence="3 10">Belongs to the TRAFAC class OBG-HflX-like GTPase superfamily. OBG GTPase family.</text>
</comment>
<dbReference type="InterPro" id="IPR014100">
    <property type="entry name" value="GTP-bd_Obg/CgtA"/>
</dbReference>
<feature type="binding site" evidence="10">
    <location>
        <begin position="213"/>
        <end position="216"/>
    </location>
    <ligand>
        <name>GTP</name>
        <dbReference type="ChEBI" id="CHEBI:37565"/>
    </ligand>
</feature>
<accession>A0A1G9BE74</accession>
<dbReference type="InterPro" id="IPR006169">
    <property type="entry name" value="GTP1_OBG_dom"/>
</dbReference>
<dbReference type="GO" id="GO:0019003">
    <property type="term" value="F:GDP binding"/>
    <property type="evidence" value="ECO:0007669"/>
    <property type="project" value="UniProtKB-ARBA"/>
</dbReference>
<dbReference type="InterPro" id="IPR045086">
    <property type="entry name" value="OBG_GTPase"/>
</dbReference>
<dbReference type="GO" id="GO:0005737">
    <property type="term" value="C:cytoplasm"/>
    <property type="evidence" value="ECO:0007669"/>
    <property type="project" value="UniProtKB-SubCell"/>
</dbReference>
<evidence type="ECO:0000256" key="6">
    <source>
        <dbReference type="ARBA" id="ARBA00022741"/>
    </source>
</evidence>
<dbReference type="PROSITE" id="PS00905">
    <property type="entry name" value="GTP1_OBG"/>
    <property type="match status" value="1"/>
</dbReference>
<evidence type="ECO:0000256" key="5">
    <source>
        <dbReference type="ARBA" id="ARBA00022723"/>
    </source>
</evidence>
<dbReference type="NCBIfam" id="NF008956">
    <property type="entry name" value="PRK12299.1"/>
    <property type="match status" value="1"/>
</dbReference>
<dbReference type="GO" id="GO:0005525">
    <property type="term" value="F:GTP binding"/>
    <property type="evidence" value="ECO:0007669"/>
    <property type="project" value="UniProtKB-UniRule"/>
</dbReference>
<dbReference type="FunFam" id="3.40.50.300:FF:000185">
    <property type="entry name" value="GTPase Obg"/>
    <property type="match status" value="1"/>
</dbReference>
<keyword evidence="8 10" id="KW-0460">Magnesium</keyword>
<gene>
    <name evidence="10" type="primary">obg</name>
    <name evidence="14" type="ORF">SAMN05216186_106227</name>
</gene>
<feature type="region of interest" description="Disordered" evidence="11">
    <location>
        <begin position="127"/>
        <end position="148"/>
    </location>
</feature>
<dbReference type="Gene3D" id="3.40.50.300">
    <property type="entry name" value="P-loop containing nucleotide triphosphate hydrolases"/>
    <property type="match status" value="1"/>
</dbReference>
<dbReference type="GO" id="GO:0000287">
    <property type="term" value="F:magnesium ion binding"/>
    <property type="evidence" value="ECO:0007669"/>
    <property type="project" value="InterPro"/>
</dbReference>
<dbReference type="Gene3D" id="2.70.210.12">
    <property type="entry name" value="GTP1/OBG domain"/>
    <property type="match status" value="1"/>
</dbReference>
<evidence type="ECO:0000259" key="12">
    <source>
        <dbReference type="PROSITE" id="PS51710"/>
    </source>
</evidence>
<evidence type="ECO:0000313" key="15">
    <source>
        <dbReference type="Proteomes" id="UP000198706"/>
    </source>
</evidence>
<evidence type="ECO:0000256" key="10">
    <source>
        <dbReference type="HAMAP-Rule" id="MF_01454"/>
    </source>
</evidence>
<comment type="function">
    <text evidence="10">An essential GTPase which binds GTP, GDP and possibly (p)ppGpp with moderate affinity, with high nucleotide exchange rates and a fairly low GTP hydrolysis rate. Plays a role in control of the cell cycle, stress response, ribosome biogenesis and in those bacteria that undergo differentiation, in morphogenesis control.</text>
</comment>
<evidence type="ECO:0000256" key="3">
    <source>
        <dbReference type="ARBA" id="ARBA00007699"/>
    </source>
</evidence>
<feature type="binding site" evidence="10">
    <location>
        <position position="193"/>
    </location>
    <ligand>
        <name>Mg(2+)</name>
        <dbReference type="ChEBI" id="CHEBI:18420"/>
    </ligand>
</feature>
<dbReference type="PANTHER" id="PTHR11702">
    <property type="entry name" value="DEVELOPMENTALLY REGULATED GTP-BINDING PROTEIN-RELATED"/>
    <property type="match status" value="1"/>
</dbReference>
<feature type="compositionally biased region" description="Polar residues" evidence="11">
    <location>
        <begin position="129"/>
        <end position="143"/>
    </location>
</feature>
<feature type="binding site" evidence="10">
    <location>
        <begin position="283"/>
        <end position="286"/>
    </location>
    <ligand>
        <name>GTP</name>
        <dbReference type="ChEBI" id="CHEBI:37565"/>
    </ligand>
</feature>
<evidence type="ECO:0000256" key="2">
    <source>
        <dbReference type="ARBA" id="ARBA00004496"/>
    </source>
</evidence>
<dbReference type="PANTHER" id="PTHR11702:SF31">
    <property type="entry name" value="MITOCHONDRIAL RIBOSOME-ASSOCIATED GTPASE 2"/>
    <property type="match status" value="1"/>
</dbReference>
<dbReference type="EC" id="3.6.5.-" evidence="10"/>
<feature type="domain" description="Obg" evidence="13">
    <location>
        <begin position="1"/>
        <end position="159"/>
    </location>
</feature>
<keyword evidence="6 10" id="KW-0547">Nucleotide-binding</keyword>
<dbReference type="PROSITE" id="PS51883">
    <property type="entry name" value="OBG"/>
    <property type="match status" value="1"/>
</dbReference>
<dbReference type="HAMAP" id="MF_01454">
    <property type="entry name" value="GTPase_Obg"/>
    <property type="match status" value="1"/>
</dbReference>
<dbReference type="EMBL" id="FNFD01000006">
    <property type="protein sequence ID" value="SDK37836.1"/>
    <property type="molecule type" value="Genomic_DNA"/>
</dbReference>
<dbReference type="CDD" id="cd01898">
    <property type="entry name" value="Obg"/>
    <property type="match status" value="1"/>
</dbReference>
<dbReference type="PRINTS" id="PR00326">
    <property type="entry name" value="GTP1OBG"/>
</dbReference>
<comment type="subunit">
    <text evidence="10">Monomer.</text>
</comment>
<organism evidence="14 15">
    <name type="scientific">Pseudomonas indica</name>
    <dbReference type="NCBI Taxonomy" id="137658"/>
    <lineage>
        <taxon>Bacteria</taxon>
        <taxon>Pseudomonadati</taxon>
        <taxon>Pseudomonadota</taxon>
        <taxon>Gammaproteobacteria</taxon>
        <taxon>Pseudomonadales</taxon>
        <taxon>Pseudomonadaceae</taxon>
        <taxon>Pseudomonas</taxon>
    </lineage>
</organism>
<evidence type="ECO:0000256" key="1">
    <source>
        <dbReference type="ARBA" id="ARBA00001946"/>
    </source>
</evidence>
<comment type="subcellular location">
    <subcellularLocation>
        <location evidence="2 10">Cytoplasm</location>
    </subcellularLocation>
</comment>
<dbReference type="SUPFAM" id="SSF52540">
    <property type="entry name" value="P-loop containing nucleoside triphosphate hydrolases"/>
    <property type="match status" value="1"/>
</dbReference>
<dbReference type="Pfam" id="PF01018">
    <property type="entry name" value="GTP1_OBG"/>
    <property type="match status" value="1"/>
</dbReference>
<evidence type="ECO:0000256" key="7">
    <source>
        <dbReference type="ARBA" id="ARBA00022801"/>
    </source>
</evidence>
<dbReference type="RefSeq" id="WP_084335537.1">
    <property type="nucleotide sequence ID" value="NZ_FNFD01000006.1"/>
</dbReference>
<feature type="domain" description="OBG-type G" evidence="12">
    <location>
        <begin position="160"/>
        <end position="333"/>
    </location>
</feature>
<keyword evidence="15" id="KW-1185">Reference proteome</keyword>
<dbReference type="AlphaFoldDB" id="A0A1G9BE74"/>
<evidence type="ECO:0000313" key="14">
    <source>
        <dbReference type="EMBL" id="SDK37836.1"/>
    </source>
</evidence>
<dbReference type="STRING" id="137658.SAMN05216186_106227"/>
<dbReference type="GO" id="GO:0043022">
    <property type="term" value="F:ribosome binding"/>
    <property type="evidence" value="ECO:0007669"/>
    <property type="project" value="UniProtKB-ARBA"/>
</dbReference>
<dbReference type="InterPro" id="IPR006074">
    <property type="entry name" value="GTP1-OBG_CS"/>
</dbReference>
<dbReference type="PIRSF" id="PIRSF002401">
    <property type="entry name" value="GTP_bd_Obg/CgtA"/>
    <property type="match status" value="1"/>
</dbReference>
<feature type="compositionally biased region" description="Acidic residues" evidence="11">
    <location>
        <begin position="383"/>
        <end position="400"/>
    </location>
</feature>
<dbReference type="Proteomes" id="UP000198706">
    <property type="component" value="Unassembled WGS sequence"/>
</dbReference>
<reference evidence="14 15" key="1">
    <citation type="submission" date="2016-10" db="EMBL/GenBank/DDBJ databases">
        <authorList>
            <person name="de Groot N.N."/>
        </authorList>
    </citation>
    <scope>NUCLEOTIDE SEQUENCE [LARGE SCALE GENOMIC DNA]</scope>
    <source>
        <strain evidence="14 15">JCM 21544</strain>
    </source>
</reference>
<feature type="binding site" evidence="10">
    <location>
        <begin position="314"/>
        <end position="316"/>
    </location>
    <ligand>
        <name>GTP</name>
        <dbReference type="ChEBI" id="CHEBI:37565"/>
    </ligand>
</feature>
<feature type="region of interest" description="Disordered" evidence="11">
    <location>
        <begin position="382"/>
        <end position="407"/>
    </location>
</feature>
<dbReference type="InterPro" id="IPR006073">
    <property type="entry name" value="GTP-bd"/>
</dbReference>
<dbReference type="FunFam" id="2.70.210.12:FF:000001">
    <property type="entry name" value="GTPase Obg"/>
    <property type="match status" value="1"/>
</dbReference>
<evidence type="ECO:0000256" key="8">
    <source>
        <dbReference type="ARBA" id="ARBA00022842"/>
    </source>
</evidence>
<keyword evidence="4 10" id="KW-0963">Cytoplasm</keyword>
<dbReference type="InterPro" id="IPR027417">
    <property type="entry name" value="P-loop_NTPase"/>
</dbReference>
<keyword evidence="5 10" id="KW-0479">Metal-binding</keyword>
<comment type="cofactor">
    <cofactor evidence="1 10">
        <name>Mg(2+)</name>
        <dbReference type="ChEBI" id="CHEBI:18420"/>
    </cofactor>
</comment>
<evidence type="ECO:0000256" key="9">
    <source>
        <dbReference type="ARBA" id="ARBA00023134"/>
    </source>
</evidence>
<evidence type="ECO:0000256" key="11">
    <source>
        <dbReference type="SAM" id="MobiDB-lite"/>
    </source>
</evidence>
<dbReference type="PROSITE" id="PS51710">
    <property type="entry name" value="G_OBG"/>
    <property type="match status" value="1"/>
</dbReference>
<dbReference type="SUPFAM" id="SSF82051">
    <property type="entry name" value="Obg GTP-binding protein N-terminal domain"/>
    <property type="match status" value="1"/>
</dbReference>
<dbReference type="Pfam" id="PF01926">
    <property type="entry name" value="MMR_HSR1"/>
    <property type="match status" value="1"/>
</dbReference>
<dbReference type="NCBIfam" id="NF008955">
    <property type="entry name" value="PRK12297.1"/>
    <property type="match status" value="1"/>
</dbReference>
<dbReference type="GO" id="GO:0003924">
    <property type="term" value="F:GTPase activity"/>
    <property type="evidence" value="ECO:0007669"/>
    <property type="project" value="UniProtKB-UniRule"/>
</dbReference>
<dbReference type="GO" id="GO:0042254">
    <property type="term" value="P:ribosome biogenesis"/>
    <property type="evidence" value="ECO:0007669"/>
    <property type="project" value="UniProtKB-UniRule"/>
</dbReference>